<feature type="domain" description="TMEM205-like" evidence="6">
    <location>
        <begin position="1"/>
        <end position="91"/>
    </location>
</feature>
<feature type="transmembrane region" description="Helical" evidence="5">
    <location>
        <begin position="105"/>
        <end position="125"/>
    </location>
</feature>
<protein>
    <recommendedName>
        <fullName evidence="6">TMEM205-like domain-containing protein</fullName>
    </recommendedName>
</protein>
<proteinExistence type="predicted"/>
<organism evidence="7">
    <name type="scientific">hydrothermal vent metagenome</name>
    <dbReference type="NCBI Taxonomy" id="652676"/>
    <lineage>
        <taxon>unclassified sequences</taxon>
        <taxon>metagenomes</taxon>
        <taxon>ecological metagenomes</taxon>
    </lineage>
</organism>
<comment type="subcellular location">
    <subcellularLocation>
        <location evidence="1">Membrane</location>
    </subcellularLocation>
</comment>
<sequence length="136" mass="15010">MTWTVGYLVAPVLFQQLDSRMLAGQLMGEMFGLVHLIGAVCGGLLLLVALHSYGRRFLHAWRVWVVLVMLLLIALIEFYIRPQMVEIKAQGLFSDAQLAAEFGRLHGASSVCYLINSLLGLLLVIKGVRGTVRSVV</sequence>
<evidence type="ECO:0000313" key="7">
    <source>
        <dbReference type="EMBL" id="VAW85559.1"/>
    </source>
</evidence>
<dbReference type="AlphaFoldDB" id="A0A3B0ZGZ3"/>
<dbReference type="GO" id="GO:0016020">
    <property type="term" value="C:membrane"/>
    <property type="evidence" value="ECO:0007669"/>
    <property type="project" value="UniProtKB-SubCell"/>
</dbReference>
<evidence type="ECO:0000256" key="1">
    <source>
        <dbReference type="ARBA" id="ARBA00004370"/>
    </source>
</evidence>
<evidence type="ECO:0000256" key="3">
    <source>
        <dbReference type="ARBA" id="ARBA00022989"/>
    </source>
</evidence>
<dbReference type="InterPro" id="IPR025423">
    <property type="entry name" value="TMEM205-like"/>
</dbReference>
<keyword evidence="2 5" id="KW-0812">Transmembrane</keyword>
<dbReference type="EMBL" id="UOFP01000099">
    <property type="protein sequence ID" value="VAW85559.1"/>
    <property type="molecule type" value="Genomic_DNA"/>
</dbReference>
<evidence type="ECO:0000256" key="4">
    <source>
        <dbReference type="ARBA" id="ARBA00023136"/>
    </source>
</evidence>
<evidence type="ECO:0000256" key="5">
    <source>
        <dbReference type="SAM" id="Phobius"/>
    </source>
</evidence>
<gene>
    <name evidence="7" type="ORF">MNBD_GAMMA18-2454</name>
</gene>
<evidence type="ECO:0000259" key="6">
    <source>
        <dbReference type="Pfam" id="PF13664"/>
    </source>
</evidence>
<keyword evidence="3 5" id="KW-1133">Transmembrane helix</keyword>
<feature type="transmembrane region" description="Helical" evidence="5">
    <location>
        <begin position="30"/>
        <end position="49"/>
    </location>
</feature>
<dbReference type="Pfam" id="PF13664">
    <property type="entry name" value="DUF4149"/>
    <property type="match status" value="1"/>
</dbReference>
<feature type="transmembrane region" description="Helical" evidence="5">
    <location>
        <begin position="61"/>
        <end position="80"/>
    </location>
</feature>
<keyword evidence="4 5" id="KW-0472">Membrane</keyword>
<evidence type="ECO:0000256" key="2">
    <source>
        <dbReference type="ARBA" id="ARBA00022692"/>
    </source>
</evidence>
<reference evidence="7" key="1">
    <citation type="submission" date="2018-06" db="EMBL/GenBank/DDBJ databases">
        <authorList>
            <person name="Zhirakovskaya E."/>
        </authorList>
    </citation>
    <scope>NUCLEOTIDE SEQUENCE</scope>
</reference>
<accession>A0A3B0ZGZ3</accession>
<name>A0A3B0ZGZ3_9ZZZZ</name>